<dbReference type="RefSeq" id="WP_344307979.1">
    <property type="nucleotide sequence ID" value="NZ_BAAANO010000012.1"/>
</dbReference>
<organism evidence="3 4">
    <name type="scientific">Brevibacterium samyangense</name>
    <dbReference type="NCBI Taxonomy" id="366888"/>
    <lineage>
        <taxon>Bacteria</taxon>
        <taxon>Bacillati</taxon>
        <taxon>Actinomycetota</taxon>
        <taxon>Actinomycetes</taxon>
        <taxon>Micrococcales</taxon>
        <taxon>Brevibacteriaceae</taxon>
        <taxon>Brevibacterium</taxon>
    </lineage>
</organism>
<keyword evidence="1" id="KW-0472">Membrane</keyword>
<dbReference type="PROSITE" id="PS51782">
    <property type="entry name" value="LYSM"/>
    <property type="match status" value="1"/>
</dbReference>
<keyword evidence="1" id="KW-1133">Transmembrane helix</keyword>
<dbReference type="Proteomes" id="UP001500755">
    <property type="component" value="Unassembled WGS sequence"/>
</dbReference>
<keyword evidence="4" id="KW-1185">Reference proteome</keyword>
<feature type="transmembrane region" description="Helical" evidence="1">
    <location>
        <begin position="30"/>
        <end position="49"/>
    </location>
</feature>
<dbReference type="InterPro" id="IPR018392">
    <property type="entry name" value="LysM"/>
</dbReference>
<keyword evidence="1" id="KW-0812">Transmembrane</keyword>
<dbReference type="EMBL" id="BAAANO010000012">
    <property type="protein sequence ID" value="GAA2004553.1"/>
    <property type="molecule type" value="Genomic_DNA"/>
</dbReference>
<name>A0ABN2TBY0_9MICO</name>
<evidence type="ECO:0000313" key="4">
    <source>
        <dbReference type="Proteomes" id="UP001500755"/>
    </source>
</evidence>
<evidence type="ECO:0000256" key="1">
    <source>
        <dbReference type="SAM" id="Phobius"/>
    </source>
</evidence>
<dbReference type="InterPro" id="IPR036779">
    <property type="entry name" value="LysM_dom_sf"/>
</dbReference>
<dbReference type="CDD" id="cd00118">
    <property type="entry name" value="LysM"/>
    <property type="match status" value="1"/>
</dbReference>
<sequence length="119" mass="12378">MSVSPVFPLPVPPTAPTSVLDARGRRIVRLVRTLVLAGVVLVVGLFLALSNTPQATAAGAGGLESFDTVVVDEGESLWTIAGDVETSTDIRDVVLAIVELNGLDSQIVHPGQELVVPAR</sequence>
<feature type="domain" description="LysM" evidence="2">
    <location>
        <begin position="67"/>
        <end position="116"/>
    </location>
</feature>
<dbReference type="SUPFAM" id="SSF54106">
    <property type="entry name" value="LysM domain"/>
    <property type="match status" value="1"/>
</dbReference>
<protein>
    <recommendedName>
        <fullName evidence="2">LysM domain-containing protein</fullName>
    </recommendedName>
</protein>
<proteinExistence type="predicted"/>
<dbReference type="Gene3D" id="3.10.350.10">
    <property type="entry name" value="LysM domain"/>
    <property type="match status" value="1"/>
</dbReference>
<reference evidence="3 4" key="1">
    <citation type="journal article" date="2019" name="Int. J. Syst. Evol. Microbiol.">
        <title>The Global Catalogue of Microorganisms (GCM) 10K type strain sequencing project: providing services to taxonomists for standard genome sequencing and annotation.</title>
        <authorList>
            <consortium name="The Broad Institute Genomics Platform"/>
            <consortium name="The Broad Institute Genome Sequencing Center for Infectious Disease"/>
            <person name="Wu L."/>
            <person name="Ma J."/>
        </authorList>
    </citation>
    <scope>NUCLEOTIDE SEQUENCE [LARGE SCALE GENOMIC DNA]</scope>
    <source>
        <strain evidence="3 4">JCM 14546</strain>
    </source>
</reference>
<evidence type="ECO:0000313" key="3">
    <source>
        <dbReference type="EMBL" id="GAA2004553.1"/>
    </source>
</evidence>
<accession>A0ABN2TBY0</accession>
<comment type="caution">
    <text evidence="3">The sequence shown here is derived from an EMBL/GenBank/DDBJ whole genome shotgun (WGS) entry which is preliminary data.</text>
</comment>
<dbReference type="Pfam" id="PF01476">
    <property type="entry name" value="LysM"/>
    <property type="match status" value="1"/>
</dbReference>
<gene>
    <name evidence="3" type="ORF">GCM10009755_12450</name>
</gene>
<dbReference type="SMART" id="SM00257">
    <property type="entry name" value="LysM"/>
    <property type="match status" value="1"/>
</dbReference>
<evidence type="ECO:0000259" key="2">
    <source>
        <dbReference type="PROSITE" id="PS51782"/>
    </source>
</evidence>